<evidence type="ECO:0000256" key="1">
    <source>
        <dbReference type="SAM" id="MobiDB-lite"/>
    </source>
</evidence>
<reference evidence="3 4" key="1">
    <citation type="journal article" date="2022" name="Arch. Microbiol.">
        <title>Paraburkholderia bengalensis sp. nov. isolated from roots of Oryza sativa, IR64.</title>
        <authorList>
            <person name="Nag P."/>
            <person name="Mondal N."/>
            <person name="Sarkar J."/>
            <person name="Das S."/>
        </authorList>
    </citation>
    <scope>NUCLEOTIDE SEQUENCE [LARGE SCALE GENOMIC DNA]</scope>
    <source>
        <strain evidence="3 4">IR64_4_BI</strain>
    </source>
</reference>
<evidence type="ECO:0000313" key="3">
    <source>
        <dbReference type="EMBL" id="MEI6001029.1"/>
    </source>
</evidence>
<feature type="region of interest" description="Disordered" evidence="1">
    <location>
        <begin position="42"/>
        <end position="110"/>
    </location>
</feature>
<dbReference type="RefSeq" id="WP_336600858.1">
    <property type="nucleotide sequence ID" value="NZ_JACFYJ010000063.1"/>
</dbReference>
<accession>A0ABU8IZD8</accession>
<keyword evidence="2" id="KW-0732">Signal</keyword>
<organism evidence="3 4">
    <name type="scientific">Paraburkholderia bengalensis</name>
    <dbReference type="NCBI Taxonomy" id="2747562"/>
    <lineage>
        <taxon>Bacteria</taxon>
        <taxon>Pseudomonadati</taxon>
        <taxon>Pseudomonadota</taxon>
        <taxon>Betaproteobacteria</taxon>
        <taxon>Burkholderiales</taxon>
        <taxon>Burkholderiaceae</taxon>
        <taxon>Paraburkholderia</taxon>
    </lineage>
</organism>
<evidence type="ECO:0000256" key="2">
    <source>
        <dbReference type="SAM" id="SignalP"/>
    </source>
</evidence>
<keyword evidence="4" id="KW-1185">Reference proteome</keyword>
<sequence>MKLLKQAAILAAVMGISATAIAQSTVPPGEPATRGEVRQDLINVENQGYRPGDGDRTNYPANAQAAESRASGQQGQSDGYGGVKYGTTSTGVAQPMPRPNDGTKGVYFGR</sequence>
<evidence type="ECO:0000313" key="4">
    <source>
        <dbReference type="Proteomes" id="UP001386437"/>
    </source>
</evidence>
<dbReference type="Proteomes" id="UP001386437">
    <property type="component" value="Unassembled WGS sequence"/>
</dbReference>
<gene>
    <name evidence="3" type="ORF">H3V53_28750</name>
</gene>
<proteinExistence type="predicted"/>
<dbReference type="EMBL" id="JACFYJ010000063">
    <property type="protein sequence ID" value="MEI6001029.1"/>
    <property type="molecule type" value="Genomic_DNA"/>
</dbReference>
<comment type="caution">
    <text evidence="3">The sequence shown here is derived from an EMBL/GenBank/DDBJ whole genome shotgun (WGS) entry which is preliminary data.</text>
</comment>
<dbReference type="InterPro" id="IPR025421">
    <property type="entry name" value="DUF4148"/>
</dbReference>
<feature type="signal peptide" evidence="2">
    <location>
        <begin position="1"/>
        <end position="22"/>
    </location>
</feature>
<name>A0ABU8IZD8_9BURK</name>
<feature type="chain" id="PRO_5045491525" evidence="2">
    <location>
        <begin position="23"/>
        <end position="110"/>
    </location>
</feature>
<protein>
    <submittedName>
        <fullName evidence="3">DUF4148 domain-containing protein</fullName>
    </submittedName>
</protein>
<dbReference type="Pfam" id="PF13663">
    <property type="entry name" value="DUF4148"/>
    <property type="match status" value="1"/>
</dbReference>